<keyword evidence="5" id="KW-0378">Hydrolase</keyword>
<gene>
    <name evidence="11" type="ORF">C7378_0106</name>
</gene>
<dbReference type="InterPro" id="IPR000718">
    <property type="entry name" value="Peptidase_M13"/>
</dbReference>
<protein>
    <submittedName>
        <fullName evidence="11">Endothelin-converting enzyme</fullName>
    </submittedName>
</protein>
<dbReference type="GO" id="GO:0004222">
    <property type="term" value="F:metalloendopeptidase activity"/>
    <property type="evidence" value="ECO:0007669"/>
    <property type="project" value="InterPro"/>
</dbReference>
<feature type="chain" id="PRO_5020285274" evidence="8">
    <location>
        <begin position="28"/>
        <end position="690"/>
    </location>
</feature>
<dbReference type="PROSITE" id="PS51885">
    <property type="entry name" value="NEPRILYSIN"/>
    <property type="match status" value="1"/>
</dbReference>
<evidence type="ECO:0000256" key="8">
    <source>
        <dbReference type="SAM" id="SignalP"/>
    </source>
</evidence>
<keyword evidence="7" id="KW-0482">Metalloprotease</keyword>
<sequence>MNKKKAALPLTLGLSLAGLLLPLSVSAQTSAAKNLKAMDPALMNTSVDPCVDFYQYSCGGWLKSNPIPADESSYGRGTELEEQNRLVLKSILDRAAADNPGRSPNDQKIGDYYATCMNVDAINAAGLKPIEAVLAQIDGLRSKEELPGLLAKMTLNGENPLFNFESDQDFKDATQEIAVFDQADLGLPEKGYYLRTDAQSVKLRQQYQDHVEKTFELIGESKEQAARDAATVLSLETALAKASLDNVQRRDPANLYHKTSVSQFQSSVPGFSFARYLRDVGSPDVASANVATPAFFTGLNQTLGSTDIDSIKTYLRWAAVRGIPSTALPSALDQESFNFYGRILVGQPEQQARWKRCVRSVDGALGEALGKAYVAERFSPSDKARTLALTKDIETAMDHDIDQLTWMSATTKAKAKEKLHGVANKIGYPDKWRDYSTLTVVRGDALGNAQRATVFEAKREIAKIGKPVDRGEWGMTPPTVNAYYNPQMNDINFPAGILQPPYFDPRQDDAVNYGDAGGVIGHELTHGFDDEGRQFDAKGNFEDWWTPADTKQFNERADCVVKEYDSFVAVDGLHVNGKLTLGENIADLGGLKLAFLAYVDRAQRAGINLATKGSAEYGNLTPEQQFFVAYGQGWCQNNRPQELKLRVQVDPHSPEEDRVNGVVVNLPEFQKAFNCKTGQPMAPARRCAIW</sequence>
<dbReference type="GO" id="GO:0005886">
    <property type="term" value="C:plasma membrane"/>
    <property type="evidence" value="ECO:0007669"/>
    <property type="project" value="TreeGrafter"/>
</dbReference>
<name>A0A4R1L9S4_9BACT</name>
<evidence type="ECO:0000256" key="4">
    <source>
        <dbReference type="ARBA" id="ARBA00022723"/>
    </source>
</evidence>
<feature type="signal peptide" evidence="8">
    <location>
        <begin position="1"/>
        <end position="27"/>
    </location>
</feature>
<comment type="cofactor">
    <cofactor evidence="1">
        <name>Zn(2+)</name>
        <dbReference type="ChEBI" id="CHEBI:29105"/>
    </cofactor>
</comment>
<feature type="domain" description="Peptidase M13 N-terminal" evidence="10">
    <location>
        <begin position="49"/>
        <end position="429"/>
    </location>
</feature>
<dbReference type="Pfam" id="PF05649">
    <property type="entry name" value="Peptidase_M13_N"/>
    <property type="match status" value="1"/>
</dbReference>
<dbReference type="GO" id="GO:0016485">
    <property type="term" value="P:protein processing"/>
    <property type="evidence" value="ECO:0007669"/>
    <property type="project" value="TreeGrafter"/>
</dbReference>
<feature type="domain" description="Peptidase M13 C-terminal" evidence="9">
    <location>
        <begin position="481"/>
        <end position="689"/>
    </location>
</feature>
<dbReference type="PANTHER" id="PTHR11733:SF167">
    <property type="entry name" value="FI17812P1-RELATED"/>
    <property type="match status" value="1"/>
</dbReference>
<dbReference type="InterPro" id="IPR024079">
    <property type="entry name" value="MetalloPept_cat_dom_sf"/>
</dbReference>
<dbReference type="InterPro" id="IPR018497">
    <property type="entry name" value="Peptidase_M13_C"/>
</dbReference>
<dbReference type="Proteomes" id="UP000295210">
    <property type="component" value="Unassembled WGS sequence"/>
</dbReference>
<dbReference type="RefSeq" id="WP_131990655.1">
    <property type="nucleotide sequence ID" value="NZ_SMGK01000001.1"/>
</dbReference>
<keyword evidence="8" id="KW-0732">Signal</keyword>
<evidence type="ECO:0000256" key="7">
    <source>
        <dbReference type="ARBA" id="ARBA00023049"/>
    </source>
</evidence>
<dbReference type="Pfam" id="PF01431">
    <property type="entry name" value="Peptidase_M13"/>
    <property type="match status" value="1"/>
</dbReference>
<dbReference type="CDD" id="cd08662">
    <property type="entry name" value="M13"/>
    <property type="match status" value="1"/>
</dbReference>
<dbReference type="InterPro" id="IPR008753">
    <property type="entry name" value="Peptidase_M13_N"/>
</dbReference>
<proteinExistence type="inferred from homology"/>
<comment type="similarity">
    <text evidence="2">Belongs to the peptidase M13 family.</text>
</comment>
<evidence type="ECO:0000259" key="9">
    <source>
        <dbReference type="Pfam" id="PF01431"/>
    </source>
</evidence>
<keyword evidence="3" id="KW-0645">Protease</keyword>
<dbReference type="PRINTS" id="PR00786">
    <property type="entry name" value="NEPRILYSIN"/>
</dbReference>
<dbReference type="Gene3D" id="3.40.390.10">
    <property type="entry name" value="Collagenase (Catalytic Domain)"/>
    <property type="match status" value="1"/>
</dbReference>
<keyword evidence="4" id="KW-0479">Metal-binding</keyword>
<dbReference type="GO" id="GO:0046872">
    <property type="term" value="F:metal ion binding"/>
    <property type="evidence" value="ECO:0007669"/>
    <property type="project" value="UniProtKB-KW"/>
</dbReference>
<evidence type="ECO:0000256" key="6">
    <source>
        <dbReference type="ARBA" id="ARBA00022833"/>
    </source>
</evidence>
<keyword evidence="6" id="KW-0862">Zinc</keyword>
<reference evidence="11 12" key="1">
    <citation type="submission" date="2019-03" db="EMBL/GenBank/DDBJ databases">
        <title>Genomic Encyclopedia of Type Strains, Phase IV (KMG-IV): sequencing the most valuable type-strain genomes for metagenomic binning, comparative biology and taxonomic classification.</title>
        <authorList>
            <person name="Goeker M."/>
        </authorList>
    </citation>
    <scope>NUCLEOTIDE SEQUENCE [LARGE SCALE GENOMIC DNA]</scope>
    <source>
        <strain evidence="11 12">DSM 103428</strain>
    </source>
</reference>
<dbReference type="SUPFAM" id="SSF55486">
    <property type="entry name" value="Metalloproteases ('zincins'), catalytic domain"/>
    <property type="match status" value="1"/>
</dbReference>
<dbReference type="InterPro" id="IPR042089">
    <property type="entry name" value="Peptidase_M13_dom_2"/>
</dbReference>
<evidence type="ECO:0000256" key="1">
    <source>
        <dbReference type="ARBA" id="ARBA00001947"/>
    </source>
</evidence>
<dbReference type="Gene3D" id="1.10.1380.10">
    <property type="entry name" value="Neutral endopeptidase , domain2"/>
    <property type="match status" value="1"/>
</dbReference>
<comment type="caution">
    <text evidence="11">The sequence shown here is derived from an EMBL/GenBank/DDBJ whole genome shotgun (WGS) entry which is preliminary data.</text>
</comment>
<dbReference type="EMBL" id="SMGK01000001">
    <property type="protein sequence ID" value="TCK75126.1"/>
    <property type="molecule type" value="Genomic_DNA"/>
</dbReference>
<evidence type="ECO:0000259" key="10">
    <source>
        <dbReference type="Pfam" id="PF05649"/>
    </source>
</evidence>
<evidence type="ECO:0000256" key="5">
    <source>
        <dbReference type="ARBA" id="ARBA00022801"/>
    </source>
</evidence>
<dbReference type="OrthoDB" id="9775677at2"/>
<dbReference type="AlphaFoldDB" id="A0A4R1L9S4"/>
<accession>A0A4R1L9S4</accession>
<evidence type="ECO:0000313" key="12">
    <source>
        <dbReference type="Proteomes" id="UP000295210"/>
    </source>
</evidence>
<evidence type="ECO:0000313" key="11">
    <source>
        <dbReference type="EMBL" id="TCK75126.1"/>
    </source>
</evidence>
<organism evidence="11 12">
    <name type="scientific">Acidipila rosea</name>
    <dbReference type="NCBI Taxonomy" id="768535"/>
    <lineage>
        <taxon>Bacteria</taxon>
        <taxon>Pseudomonadati</taxon>
        <taxon>Acidobacteriota</taxon>
        <taxon>Terriglobia</taxon>
        <taxon>Terriglobales</taxon>
        <taxon>Acidobacteriaceae</taxon>
        <taxon>Acidipila</taxon>
    </lineage>
</organism>
<dbReference type="PANTHER" id="PTHR11733">
    <property type="entry name" value="ZINC METALLOPROTEASE FAMILY M13 NEPRILYSIN-RELATED"/>
    <property type="match status" value="1"/>
</dbReference>
<keyword evidence="12" id="KW-1185">Reference proteome</keyword>
<evidence type="ECO:0000256" key="2">
    <source>
        <dbReference type="ARBA" id="ARBA00007357"/>
    </source>
</evidence>
<evidence type="ECO:0000256" key="3">
    <source>
        <dbReference type="ARBA" id="ARBA00022670"/>
    </source>
</evidence>